<protein>
    <submittedName>
        <fullName evidence="2">Dihydrofolate reductase</fullName>
    </submittedName>
</protein>
<dbReference type="SUPFAM" id="SSF53597">
    <property type="entry name" value="Dihydrofolate reductase-like"/>
    <property type="match status" value="1"/>
</dbReference>
<dbReference type="RefSeq" id="WP_245821408.1">
    <property type="nucleotide sequence ID" value="NZ_FZOO01000011.1"/>
</dbReference>
<sequence>MTLTHSQQEDPVRKVVVSSIVSLDGHVAGPGGNVMALPMDAFFDEHNLERQRHADTLLLGRTTYLGLKAYWPAIAEDPTRSPAVQLDPTTAELHRETAQRNNSLRKVVVSDTLTQADTDPWTGTTTIVRRADAHDAVRRLKEEPGDDLLVFGSSTLWADLLHAGLVDELHLLVGPVVLGSGLPAYGPGPVPPLHLLDVRRRAGSDNVLLSYAVRTG</sequence>
<dbReference type="Gene3D" id="3.40.430.10">
    <property type="entry name" value="Dihydrofolate Reductase, subunit A"/>
    <property type="match status" value="1"/>
</dbReference>
<name>A0A239IP45_9ACTN</name>
<dbReference type="AlphaFoldDB" id="A0A239IP45"/>
<dbReference type="InterPro" id="IPR024072">
    <property type="entry name" value="DHFR-like_dom_sf"/>
</dbReference>
<feature type="domain" description="Bacterial bifunctional deaminase-reductase C-terminal" evidence="1">
    <location>
        <begin position="13"/>
        <end position="199"/>
    </location>
</feature>
<dbReference type="PANTHER" id="PTHR38011">
    <property type="entry name" value="DIHYDROFOLATE REDUCTASE FAMILY PROTEIN (AFU_ORTHOLOGUE AFUA_8G06820)"/>
    <property type="match status" value="1"/>
</dbReference>
<dbReference type="EMBL" id="FZOO01000011">
    <property type="protein sequence ID" value="SNS95329.1"/>
    <property type="molecule type" value="Genomic_DNA"/>
</dbReference>
<dbReference type="GO" id="GO:0008703">
    <property type="term" value="F:5-amino-6-(5-phosphoribosylamino)uracil reductase activity"/>
    <property type="evidence" value="ECO:0007669"/>
    <property type="project" value="InterPro"/>
</dbReference>
<dbReference type="GO" id="GO:0009231">
    <property type="term" value="P:riboflavin biosynthetic process"/>
    <property type="evidence" value="ECO:0007669"/>
    <property type="project" value="InterPro"/>
</dbReference>
<dbReference type="InterPro" id="IPR050765">
    <property type="entry name" value="Riboflavin_Biosynth_HTPR"/>
</dbReference>
<evidence type="ECO:0000259" key="1">
    <source>
        <dbReference type="Pfam" id="PF01872"/>
    </source>
</evidence>
<dbReference type="Pfam" id="PF01872">
    <property type="entry name" value="RibD_C"/>
    <property type="match status" value="1"/>
</dbReference>
<evidence type="ECO:0000313" key="3">
    <source>
        <dbReference type="Proteomes" id="UP000198373"/>
    </source>
</evidence>
<reference evidence="3" key="1">
    <citation type="submission" date="2017-06" db="EMBL/GenBank/DDBJ databases">
        <authorList>
            <person name="Varghese N."/>
            <person name="Submissions S."/>
        </authorList>
    </citation>
    <scope>NUCLEOTIDE SEQUENCE [LARGE SCALE GENOMIC DNA]</scope>
    <source>
        <strain evidence="3">DSM 46839</strain>
    </source>
</reference>
<organism evidence="2 3">
    <name type="scientific">Geodermatophilus pulveris</name>
    <dbReference type="NCBI Taxonomy" id="1564159"/>
    <lineage>
        <taxon>Bacteria</taxon>
        <taxon>Bacillati</taxon>
        <taxon>Actinomycetota</taxon>
        <taxon>Actinomycetes</taxon>
        <taxon>Geodermatophilales</taxon>
        <taxon>Geodermatophilaceae</taxon>
        <taxon>Geodermatophilus</taxon>
    </lineage>
</organism>
<accession>A0A239IP45</accession>
<dbReference type="Proteomes" id="UP000198373">
    <property type="component" value="Unassembled WGS sequence"/>
</dbReference>
<dbReference type="InterPro" id="IPR002734">
    <property type="entry name" value="RibDG_C"/>
</dbReference>
<proteinExistence type="predicted"/>
<keyword evidence="3" id="KW-1185">Reference proteome</keyword>
<evidence type="ECO:0000313" key="2">
    <source>
        <dbReference type="EMBL" id="SNS95329.1"/>
    </source>
</evidence>
<gene>
    <name evidence="2" type="ORF">SAMN06893096_11187</name>
</gene>
<dbReference type="PANTHER" id="PTHR38011:SF11">
    <property type="entry name" value="2,5-DIAMINO-6-RIBOSYLAMINO-4(3H)-PYRIMIDINONE 5'-PHOSPHATE REDUCTASE"/>
    <property type="match status" value="1"/>
</dbReference>